<comment type="caution">
    <text evidence="1">The sequence shown here is derived from an EMBL/GenBank/DDBJ whole genome shotgun (WGS) entry which is preliminary data.</text>
</comment>
<gene>
    <name evidence="1" type="ORF">RRG08_023397</name>
</gene>
<accession>A0AAE0YEU2</accession>
<organism evidence="1 2">
    <name type="scientific">Elysia crispata</name>
    <name type="common">lettuce slug</name>
    <dbReference type="NCBI Taxonomy" id="231223"/>
    <lineage>
        <taxon>Eukaryota</taxon>
        <taxon>Metazoa</taxon>
        <taxon>Spiralia</taxon>
        <taxon>Lophotrochozoa</taxon>
        <taxon>Mollusca</taxon>
        <taxon>Gastropoda</taxon>
        <taxon>Heterobranchia</taxon>
        <taxon>Euthyneura</taxon>
        <taxon>Panpulmonata</taxon>
        <taxon>Sacoglossa</taxon>
        <taxon>Placobranchoidea</taxon>
        <taxon>Plakobranchidae</taxon>
        <taxon>Elysia</taxon>
    </lineage>
</organism>
<proteinExistence type="predicted"/>
<evidence type="ECO:0000313" key="2">
    <source>
        <dbReference type="Proteomes" id="UP001283361"/>
    </source>
</evidence>
<sequence length="69" mass="7460">MLLDQNVSHLICEILFERKSMALAVTYVLCGSGAGTDFCGKGYNSVWKTCGIYADVAADTFAYLVTELA</sequence>
<reference evidence="1" key="1">
    <citation type="journal article" date="2023" name="G3 (Bethesda)">
        <title>A reference genome for the long-term kleptoplast-retaining sea slug Elysia crispata morphotype clarki.</title>
        <authorList>
            <person name="Eastman K.E."/>
            <person name="Pendleton A.L."/>
            <person name="Shaikh M.A."/>
            <person name="Suttiyut T."/>
            <person name="Ogas R."/>
            <person name="Tomko P."/>
            <person name="Gavelis G."/>
            <person name="Widhalm J.R."/>
            <person name="Wisecaver J.H."/>
        </authorList>
    </citation>
    <scope>NUCLEOTIDE SEQUENCE</scope>
    <source>
        <strain evidence="1">ECLA1</strain>
    </source>
</reference>
<dbReference type="EMBL" id="JAWDGP010006346">
    <property type="protein sequence ID" value="KAK3742564.1"/>
    <property type="molecule type" value="Genomic_DNA"/>
</dbReference>
<evidence type="ECO:0000313" key="1">
    <source>
        <dbReference type="EMBL" id="KAK3742564.1"/>
    </source>
</evidence>
<name>A0AAE0YEU2_9GAST</name>
<dbReference type="AlphaFoldDB" id="A0AAE0YEU2"/>
<protein>
    <submittedName>
        <fullName evidence="1">Uncharacterized protein</fullName>
    </submittedName>
</protein>
<dbReference type="Proteomes" id="UP001283361">
    <property type="component" value="Unassembled WGS sequence"/>
</dbReference>
<keyword evidence="2" id="KW-1185">Reference proteome</keyword>